<feature type="compositionally biased region" description="Polar residues" evidence="1">
    <location>
        <begin position="51"/>
        <end position="64"/>
    </location>
</feature>
<proteinExistence type="predicted"/>
<feature type="region of interest" description="Disordered" evidence="1">
    <location>
        <begin position="1"/>
        <end position="124"/>
    </location>
</feature>
<dbReference type="Pfam" id="PF07818">
    <property type="entry name" value="HCNGP"/>
    <property type="match status" value="1"/>
</dbReference>
<dbReference type="InterPro" id="IPR012479">
    <property type="entry name" value="SAP30BP"/>
</dbReference>
<dbReference type="GO" id="GO:0005634">
    <property type="term" value="C:nucleus"/>
    <property type="evidence" value="ECO:0007669"/>
    <property type="project" value="TreeGrafter"/>
</dbReference>
<dbReference type="AlphaFoldDB" id="A0A5C3QIF7"/>
<dbReference type="OrthoDB" id="1714508at2759"/>
<dbReference type="STRING" id="1884261.A0A5C3QIF7"/>
<evidence type="ECO:0000256" key="1">
    <source>
        <dbReference type="SAM" id="MobiDB-lite"/>
    </source>
</evidence>
<reference evidence="2 3" key="1">
    <citation type="journal article" date="2019" name="Nat. Ecol. Evol.">
        <title>Megaphylogeny resolves global patterns of mushroom evolution.</title>
        <authorList>
            <person name="Varga T."/>
            <person name="Krizsan K."/>
            <person name="Foldi C."/>
            <person name="Dima B."/>
            <person name="Sanchez-Garcia M."/>
            <person name="Sanchez-Ramirez S."/>
            <person name="Szollosi G.J."/>
            <person name="Szarkandi J.G."/>
            <person name="Papp V."/>
            <person name="Albert L."/>
            <person name="Andreopoulos W."/>
            <person name="Angelini C."/>
            <person name="Antonin V."/>
            <person name="Barry K.W."/>
            <person name="Bougher N.L."/>
            <person name="Buchanan P."/>
            <person name="Buyck B."/>
            <person name="Bense V."/>
            <person name="Catcheside P."/>
            <person name="Chovatia M."/>
            <person name="Cooper J."/>
            <person name="Damon W."/>
            <person name="Desjardin D."/>
            <person name="Finy P."/>
            <person name="Geml J."/>
            <person name="Haridas S."/>
            <person name="Hughes K."/>
            <person name="Justo A."/>
            <person name="Karasinski D."/>
            <person name="Kautmanova I."/>
            <person name="Kiss B."/>
            <person name="Kocsube S."/>
            <person name="Kotiranta H."/>
            <person name="LaButti K.M."/>
            <person name="Lechner B.E."/>
            <person name="Liimatainen K."/>
            <person name="Lipzen A."/>
            <person name="Lukacs Z."/>
            <person name="Mihaltcheva S."/>
            <person name="Morgado L.N."/>
            <person name="Niskanen T."/>
            <person name="Noordeloos M.E."/>
            <person name="Ohm R.A."/>
            <person name="Ortiz-Santana B."/>
            <person name="Ovrebo C."/>
            <person name="Racz N."/>
            <person name="Riley R."/>
            <person name="Savchenko A."/>
            <person name="Shiryaev A."/>
            <person name="Soop K."/>
            <person name="Spirin V."/>
            <person name="Szebenyi C."/>
            <person name="Tomsovsky M."/>
            <person name="Tulloss R.E."/>
            <person name="Uehling J."/>
            <person name="Grigoriev I.V."/>
            <person name="Vagvolgyi C."/>
            <person name="Papp T."/>
            <person name="Martin F.M."/>
            <person name="Miettinen O."/>
            <person name="Hibbett D.S."/>
            <person name="Nagy L.G."/>
        </authorList>
    </citation>
    <scope>NUCLEOTIDE SEQUENCE [LARGE SCALE GENOMIC DNA]</scope>
    <source>
        <strain evidence="2 3">CBS 309.79</strain>
    </source>
</reference>
<accession>A0A5C3QIF7</accession>
<feature type="compositionally biased region" description="Low complexity" evidence="1">
    <location>
        <begin position="65"/>
        <end position="76"/>
    </location>
</feature>
<keyword evidence="3" id="KW-1185">Reference proteome</keyword>
<protein>
    <submittedName>
        <fullName evidence="2">HCNGP-like protein-domain-containing protein</fullName>
    </submittedName>
</protein>
<feature type="compositionally biased region" description="Basic and acidic residues" evidence="1">
    <location>
        <begin position="15"/>
        <end position="29"/>
    </location>
</feature>
<name>A0A5C3QIF7_9AGAR</name>
<evidence type="ECO:0000313" key="2">
    <source>
        <dbReference type="EMBL" id="TFL01532.1"/>
    </source>
</evidence>
<feature type="region of interest" description="Disordered" evidence="1">
    <location>
        <begin position="208"/>
        <end position="279"/>
    </location>
</feature>
<dbReference type="PANTHER" id="PTHR13464:SF0">
    <property type="entry name" value="SAP30-BINDING PROTEIN"/>
    <property type="match status" value="1"/>
</dbReference>
<dbReference type="Proteomes" id="UP000305067">
    <property type="component" value="Unassembled WGS sequence"/>
</dbReference>
<gene>
    <name evidence="2" type="ORF">BDV98DRAFT_604239</name>
</gene>
<dbReference type="PANTHER" id="PTHR13464">
    <property type="entry name" value="TRANSCRIPTIONAL REGULATOR PROTEIN HCNGP"/>
    <property type="match status" value="1"/>
</dbReference>
<sequence>MKDIGLVPYSDEDATSDHQLPEANDKDNATRSSTATTAQRLPQIKIRRQPKSTTRARPNADLNTASAAASSGAGSAPVDLITAASENAHPHRLNARPTEETDRLRRAVQPSSPTGSEDWGIPPASSEPCNPAIEAKLSRFHTLKQDASDPRHFNDELMAKRSFRNPHLYAQLVNYVDVDERSTNFPKHVWDPQDVHPSWFADKIAELQKARSEQQSQSQGQGKRQLEFVPSSSSSRGSGPLGGGLKRKESRGAGYRHQPYPTGGGDFYAKGMDSNRKPV</sequence>
<dbReference type="GO" id="GO:0006355">
    <property type="term" value="P:regulation of DNA-templated transcription"/>
    <property type="evidence" value="ECO:0007669"/>
    <property type="project" value="InterPro"/>
</dbReference>
<organism evidence="2 3">
    <name type="scientific">Pterulicium gracile</name>
    <dbReference type="NCBI Taxonomy" id="1884261"/>
    <lineage>
        <taxon>Eukaryota</taxon>
        <taxon>Fungi</taxon>
        <taxon>Dikarya</taxon>
        <taxon>Basidiomycota</taxon>
        <taxon>Agaricomycotina</taxon>
        <taxon>Agaricomycetes</taxon>
        <taxon>Agaricomycetidae</taxon>
        <taxon>Agaricales</taxon>
        <taxon>Pleurotineae</taxon>
        <taxon>Pterulaceae</taxon>
        <taxon>Pterulicium</taxon>
    </lineage>
</organism>
<evidence type="ECO:0000313" key="3">
    <source>
        <dbReference type="Proteomes" id="UP000305067"/>
    </source>
</evidence>
<dbReference type="EMBL" id="ML178824">
    <property type="protein sequence ID" value="TFL01532.1"/>
    <property type="molecule type" value="Genomic_DNA"/>
</dbReference>